<dbReference type="Pfam" id="PF04204">
    <property type="entry name" value="HTS"/>
    <property type="match status" value="1"/>
</dbReference>
<dbReference type="AlphaFoldDB" id="A0A4R6C5W5"/>
<dbReference type="InterPro" id="IPR029062">
    <property type="entry name" value="Class_I_gatase-like"/>
</dbReference>
<gene>
    <name evidence="4" type="ORF">ETI04_07395</name>
</gene>
<protein>
    <submittedName>
        <fullName evidence="4">Homoserine O-succinyltransferase</fullName>
    </submittedName>
</protein>
<dbReference type="GO" id="GO:0008652">
    <property type="term" value="P:amino acid biosynthetic process"/>
    <property type="evidence" value="ECO:0007669"/>
    <property type="project" value="UniProtKB-KW"/>
</dbReference>
<dbReference type="InterPro" id="IPR033752">
    <property type="entry name" value="MetA_family"/>
</dbReference>
<comment type="caution">
    <text evidence="4">The sequence shown here is derived from an EMBL/GenBank/DDBJ whole genome shotgun (WGS) entry which is preliminary data.</text>
</comment>
<dbReference type="GO" id="GO:0008899">
    <property type="term" value="F:homoserine O-succinyltransferase activity"/>
    <property type="evidence" value="ECO:0007669"/>
    <property type="project" value="TreeGrafter"/>
</dbReference>
<dbReference type="Proteomes" id="UP000294865">
    <property type="component" value="Unassembled WGS sequence"/>
</dbReference>
<keyword evidence="3" id="KW-0012">Acyltransferase</keyword>
<dbReference type="PANTHER" id="PTHR20919:SF0">
    <property type="entry name" value="HOMOSERINE O-SUCCINYLTRANSFERASE"/>
    <property type="match status" value="1"/>
</dbReference>
<evidence type="ECO:0000313" key="5">
    <source>
        <dbReference type="Proteomes" id="UP000294865"/>
    </source>
</evidence>
<organism evidence="4 5">
    <name type="scientific">Macrococcoides canis</name>
    <dbReference type="NCBI Taxonomy" id="1855823"/>
    <lineage>
        <taxon>Bacteria</taxon>
        <taxon>Bacillati</taxon>
        <taxon>Bacillota</taxon>
        <taxon>Bacilli</taxon>
        <taxon>Bacillales</taxon>
        <taxon>Staphylococcaceae</taxon>
        <taxon>Macrococcoides</taxon>
    </lineage>
</organism>
<evidence type="ECO:0000313" key="4">
    <source>
        <dbReference type="EMBL" id="TDM17015.1"/>
    </source>
</evidence>
<evidence type="ECO:0000256" key="3">
    <source>
        <dbReference type="ARBA" id="ARBA00023315"/>
    </source>
</evidence>
<evidence type="ECO:0000256" key="2">
    <source>
        <dbReference type="ARBA" id="ARBA00022679"/>
    </source>
</evidence>
<name>A0A4R6C5W5_9STAP</name>
<dbReference type="RefSeq" id="WP_133419828.1">
    <property type="nucleotide sequence ID" value="NZ_JAXJTW010000054.1"/>
</dbReference>
<dbReference type="Gene3D" id="3.40.50.880">
    <property type="match status" value="1"/>
</dbReference>
<accession>A0A4R6C5W5</accession>
<sequence>MTVRLLIINLMPDKQATEQHFKRITDALSFDIQTEYLYFSSHYYKNTSTSYLKQNYKCLNDIKDAYYDVMIITGAALEHLDFNEVTYIDELNKILEWSKDHIKKRIFICWAAQYALFKNYGIHPIKNEAKLSGVYLYNTNPSHPLYKDIQHYYVPQSRYMRINPEVKAIHDLNLISYRDNDIDIITNKTYTDYYFAGHLEYDQYTLAKEYERDIKIERDTPTPENYFIDGTTHPSQPRWYQDAENIYKYVLNNIDSS</sequence>
<dbReference type="PANTHER" id="PTHR20919">
    <property type="entry name" value="HOMOSERINE O-SUCCINYLTRANSFERASE"/>
    <property type="match status" value="1"/>
</dbReference>
<keyword evidence="2 4" id="KW-0808">Transferase</keyword>
<evidence type="ECO:0000256" key="1">
    <source>
        <dbReference type="ARBA" id="ARBA00022605"/>
    </source>
</evidence>
<dbReference type="SUPFAM" id="SSF52317">
    <property type="entry name" value="Class I glutamine amidotransferase-like"/>
    <property type="match status" value="1"/>
</dbReference>
<keyword evidence="1" id="KW-0028">Amino-acid biosynthesis</keyword>
<proteinExistence type="predicted"/>
<reference evidence="4 5" key="1">
    <citation type="submission" date="2019-01" db="EMBL/GenBank/DDBJ databases">
        <title>Draft genome sequences of Macrococcus caseolyticus, Macrococcus canis, Macrococcus bohemicus and Macrococcus goetzii.</title>
        <authorList>
            <person name="Mazhar S."/>
            <person name="Altermann E."/>
            <person name="Hill C."/>
            <person name="Mcauliffe O."/>
        </authorList>
    </citation>
    <scope>NUCLEOTIDE SEQUENCE [LARGE SCALE GENOMIC DNA]</scope>
    <source>
        <strain evidence="4 5">DPC7162</strain>
    </source>
</reference>
<dbReference type="EMBL" id="SDQG01000003">
    <property type="protein sequence ID" value="TDM17015.1"/>
    <property type="molecule type" value="Genomic_DNA"/>
</dbReference>